<accession>A0A7R9LTQ9</accession>
<dbReference type="GO" id="GO:0042742">
    <property type="term" value="P:defense response to bacterium"/>
    <property type="evidence" value="ECO:0007669"/>
    <property type="project" value="UniProtKB-KW"/>
</dbReference>
<evidence type="ECO:0000256" key="3">
    <source>
        <dbReference type="ARBA" id="ARBA00022525"/>
    </source>
</evidence>
<keyword evidence="5" id="KW-0399">Innate immunity</keyword>
<comment type="subcellular location">
    <subcellularLocation>
        <location evidence="1">Secreted</location>
    </subcellularLocation>
</comment>
<dbReference type="GO" id="GO:0016020">
    <property type="term" value="C:membrane"/>
    <property type="evidence" value="ECO:0007669"/>
    <property type="project" value="TreeGrafter"/>
</dbReference>
<dbReference type="AlphaFoldDB" id="A0A7R9LTQ9"/>
<evidence type="ECO:0000256" key="7">
    <source>
        <dbReference type="ARBA" id="ARBA00022859"/>
    </source>
</evidence>
<dbReference type="InterPro" id="IPR042307">
    <property type="entry name" value="Reeler_sf"/>
</dbReference>
<dbReference type="EMBL" id="CAJPIZ010041028">
    <property type="protein sequence ID" value="CAG2121665.1"/>
    <property type="molecule type" value="Genomic_DNA"/>
</dbReference>
<dbReference type="Proteomes" id="UP000759131">
    <property type="component" value="Unassembled WGS sequence"/>
</dbReference>
<feature type="non-terminal residue" evidence="10">
    <location>
        <position position="91"/>
    </location>
</feature>
<dbReference type="OrthoDB" id="6418377at2759"/>
<evidence type="ECO:0000313" key="10">
    <source>
        <dbReference type="EMBL" id="CAD7647774.1"/>
    </source>
</evidence>
<reference evidence="10" key="1">
    <citation type="submission" date="2020-11" db="EMBL/GenBank/DDBJ databases">
        <authorList>
            <person name="Tran Van P."/>
        </authorList>
    </citation>
    <scope>NUCLEOTIDE SEQUENCE</scope>
</reference>
<dbReference type="PANTHER" id="PTHR45828">
    <property type="entry name" value="CYTOCHROME B561/FERRIC REDUCTASE TRANSMEMBRANE"/>
    <property type="match status" value="1"/>
</dbReference>
<dbReference type="PANTHER" id="PTHR45828:SF9">
    <property type="entry name" value="CELL WALL INTEGRITY AND STRESS RESPONSE COMPONENT 4-LIKE-RELATED"/>
    <property type="match status" value="1"/>
</dbReference>
<evidence type="ECO:0000313" key="11">
    <source>
        <dbReference type="Proteomes" id="UP000759131"/>
    </source>
</evidence>
<evidence type="ECO:0000256" key="2">
    <source>
        <dbReference type="ARBA" id="ARBA00008501"/>
    </source>
</evidence>
<comment type="similarity">
    <text evidence="2">Belongs to the insect defense protein family.</text>
</comment>
<proteinExistence type="inferred from homology"/>
<dbReference type="InterPro" id="IPR002861">
    <property type="entry name" value="Reeler_dom"/>
</dbReference>
<keyword evidence="7" id="KW-0391">Immunity</keyword>
<feature type="domain" description="Reelin" evidence="9">
    <location>
        <begin position="1"/>
        <end position="91"/>
    </location>
</feature>
<evidence type="ECO:0000256" key="6">
    <source>
        <dbReference type="ARBA" id="ARBA00022729"/>
    </source>
</evidence>
<protein>
    <recommendedName>
        <fullName evidence="9">Reelin domain-containing protein</fullName>
    </recommendedName>
</protein>
<dbReference type="PROSITE" id="PS51019">
    <property type="entry name" value="REELIN"/>
    <property type="match status" value="1"/>
</dbReference>
<keyword evidence="8" id="KW-0044">Antibiotic</keyword>
<dbReference type="CDD" id="cd08544">
    <property type="entry name" value="Reeler"/>
    <property type="match status" value="1"/>
</dbReference>
<dbReference type="GO" id="GO:0045087">
    <property type="term" value="P:innate immune response"/>
    <property type="evidence" value="ECO:0007669"/>
    <property type="project" value="UniProtKB-KW"/>
</dbReference>
<keyword evidence="11" id="KW-1185">Reference proteome</keyword>
<dbReference type="GO" id="GO:0005576">
    <property type="term" value="C:extracellular region"/>
    <property type="evidence" value="ECO:0007669"/>
    <property type="project" value="UniProtKB-SubCell"/>
</dbReference>
<evidence type="ECO:0000256" key="8">
    <source>
        <dbReference type="ARBA" id="ARBA00023022"/>
    </source>
</evidence>
<sequence length="91" mass="10091">SKSFKGFHVTARVPNSSTTVGKFTATANTKVLTCNPTSNAITHKNNDDKSSVTFNWTAPKKFKGKVEFRATIVKEFKEFYTNVRSAQVTIS</sequence>
<keyword evidence="3" id="KW-0964">Secreted</keyword>
<keyword evidence="4" id="KW-0929">Antimicrobial</keyword>
<dbReference type="EMBL" id="OC895603">
    <property type="protein sequence ID" value="CAD7647774.1"/>
    <property type="molecule type" value="Genomic_DNA"/>
</dbReference>
<dbReference type="Gene3D" id="2.60.40.4060">
    <property type="entry name" value="Reeler domain"/>
    <property type="match status" value="1"/>
</dbReference>
<keyword evidence="6" id="KW-0732">Signal</keyword>
<organism evidence="10">
    <name type="scientific">Medioppia subpectinata</name>
    <dbReference type="NCBI Taxonomy" id="1979941"/>
    <lineage>
        <taxon>Eukaryota</taxon>
        <taxon>Metazoa</taxon>
        <taxon>Ecdysozoa</taxon>
        <taxon>Arthropoda</taxon>
        <taxon>Chelicerata</taxon>
        <taxon>Arachnida</taxon>
        <taxon>Acari</taxon>
        <taxon>Acariformes</taxon>
        <taxon>Sarcoptiformes</taxon>
        <taxon>Oribatida</taxon>
        <taxon>Brachypylina</taxon>
        <taxon>Oppioidea</taxon>
        <taxon>Oppiidae</taxon>
        <taxon>Medioppia</taxon>
    </lineage>
</organism>
<name>A0A7R9LTQ9_9ACAR</name>
<dbReference type="InterPro" id="IPR051237">
    <property type="entry name" value="Ferric-chelate_Red/DefProt"/>
</dbReference>
<evidence type="ECO:0000256" key="4">
    <source>
        <dbReference type="ARBA" id="ARBA00022529"/>
    </source>
</evidence>
<evidence type="ECO:0000259" key="9">
    <source>
        <dbReference type="PROSITE" id="PS51019"/>
    </source>
</evidence>
<dbReference type="Pfam" id="PF02014">
    <property type="entry name" value="Reeler"/>
    <property type="match status" value="1"/>
</dbReference>
<gene>
    <name evidence="10" type="ORF">OSB1V03_LOCUS21611</name>
</gene>
<evidence type="ECO:0000256" key="1">
    <source>
        <dbReference type="ARBA" id="ARBA00004613"/>
    </source>
</evidence>
<evidence type="ECO:0000256" key="5">
    <source>
        <dbReference type="ARBA" id="ARBA00022588"/>
    </source>
</evidence>